<proteinExistence type="predicted"/>
<evidence type="ECO:0000313" key="2">
    <source>
        <dbReference type="Proteomes" id="UP000712600"/>
    </source>
</evidence>
<comment type="caution">
    <text evidence="1">The sequence shown here is derived from an EMBL/GenBank/DDBJ whole genome shotgun (WGS) entry which is preliminary data.</text>
</comment>
<dbReference type="EMBL" id="QGKX02001347">
    <property type="protein sequence ID" value="KAF3527058.1"/>
    <property type="molecule type" value="Genomic_DNA"/>
</dbReference>
<accession>A0A8S9Q0I2</accession>
<dbReference type="AlphaFoldDB" id="A0A8S9Q0I2"/>
<name>A0A8S9Q0I2_BRACR</name>
<reference evidence="1" key="1">
    <citation type="submission" date="2019-12" db="EMBL/GenBank/DDBJ databases">
        <title>Genome sequencing and annotation of Brassica cretica.</title>
        <authorList>
            <person name="Studholme D.J."/>
            <person name="Sarris P."/>
        </authorList>
    </citation>
    <scope>NUCLEOTIDE SEQUENCE</scope>
    <source>
        <strain evidence="1">PFS-109/04</strain>
        <tissue evidence="1">Leaf</tissue>
    </source>
</reference>
<gene>
    <name evidence="1" type="ORF">F2Q69_00046374</name>
</gene>
<protein>
    <submittedName>
        <fullName evidence="1">Uncharacterized protein</fullName>
    </submittedName>
</protein>
<sequence length="62" mass="6841">MKVEGLAPAIESTELGKVHISSPHINREATIQKPLLLQKLQHLQHQISDILSAMAYGQRSIA</sequence>
<evidence type="ECO:0000313" key="1">
    <source>
        <dbReference type="EMBL" id="KAF3527058.1"/>
    </source>
</evidence>
<dbReference type="Proteomes" id="UP000712600">
    <property type="component" value="Unassembled WGS sequence"/>
</dbReference>
<organism evidence="1 2">
    <name type="scientific">Brassica cretica</name>
    <name type="common">Mustard</name>
    <dbReference type="NCBI Taxonomy" id="69181"/>
    <lineage>
        <taxon>Eukaryota</taxon>
        <taxon>Viridiplantae</taxon>
        <taxon>Streptophyta</taxon>
        <taxon>Embryophyta</taxon>
        <taxon>Tracheophyta</taxon>
        <taxon>Spermatophyta</taxon>
        <taxon>Magnoliopsida</taxon>
        <taxon>eudicotyledons</taxon>
        <taxon>Gunneridae</taxon>
        <taxon>Pentapetalae</taxon>
        <taxon>rosids</taxon>
        <taxon>malvids</taxon>
        <taxon>Brassicales</taxon>
        <taxon>Brassicaceae</taxon>
        <taxon>Brassiceae</taxon>
        <taxon>Brassica</taxon>
    </lineage>
</organism>